<sequence>MTNLYISGYRSFELGIFQKNDPKIAVIKNAIKRELISLIEEGVEWIITSGQLGVEQWAAEVVEEIRLDYPEIQQALILPFEGFGSNWNEQNQLSLQETKLLMDFIESTSHQAYVDPSQLKNHQQFILHHTDAALLVYDPEHKGKTAFLYEAIKSYQEQEDYECRLIDFDQLNTFEG</sequence>
<keyword evidence="3" id="KW-1185">Reference proteome</keyword>
<dbReference type="EMBL" id="FOQE01000005">
    <property type="protein sequence ID" value="SFH59967.1"/>
    <property type="molecule type" value="Genomic_DNA"/>
</dbReference>
<dbReference type="InterPro" id="IPR010697">
    <property type="entry name" value="YspA"/>
</dbReference>
<protein>
    <recommendedName>
        <fullName evidence="1">UPF0398 protein SAMN04489868_10598</fullName>
    </recommendedName>
</protein>
<dbReference type="PIRSF" id="PIRSF021290">
    <property type="entry name" value="DUF1273"/>
    <property type="match status" value="1"/>
</dbReference>
<organism evidence="2 3">
    <name type="scientific">Pisciglobus halotolerans</name>
    <dbReference type="NCBI Taxonomy" id="745365"/>
    <lineage>
        <taxon>Bacteria</taxon>
        <taxon>Bacillati</taxon>
        <taxon>Bacillota</taxon>
        <taxon>Bacilli</taxon>
        <taxon>Lactobacillales</taxon>
        <taxon>Carnobacteriaceae</taxon>
    </lineage>
</organism>
<dbReference type="RefSeq" id="WP_092091432.1">
    <property type="nucleotide sequence ID" value="NZ_FOQE01000005.1"/>
</dbReference>
<evidence type="ECO:0000313" key="2">
    <source>
        <dbReference type="EMBL" id="SFH59967.1"/>
    </source>
</evidence>
<dbReference type="Proteomes" id="UP000198668">
    <property type="component" value="Unassembled WGS sequence"/>
</dbReference>
<dbReference type="OrthoDB" id="2301957at2"/>
<evidence type="ECO:0000256" key="1">
    <source>
        <dbReference type="HAMAP-Rule" id="MF_01575"/>
    </source>
</evidence>
<evidence type="ECO:0000313" key="3">
    <source>
        <dbReference type="Proteomes" id="UP000198668"/>
    </source>
</evidence>
<reference evidence="2 3" key="1">
    <citation type="submission" date="2016-10" db="EMBL/GenBank/DDBJ databases">
        <authorList>
            <person name="de Groot N.N."/>
        </authorList>
    </citation>
    <scope>NUCLEOTIDE SEQUENCE [LARGE SCALE GENOMIC DNA]</scope>
    <source>
        <strain evidence="2 3">DSM 27630</strain>
    </source>
</reference>
<dbReference type="PANTHER" id="PTHR38440">
    <property type="entry name" value="UPF0398 PROTEIN YPSA"/>
    <property type="match status" value="1"/>
</dbReference>
<dbReference type="NCBIfam" id="NF010181">
    <property type="entry name" value="PRK13660.1"/>
    <property type="match status" value="1"/>
</dbReference>
<gene>
    <name evidence="2" type="ORF">SAMN04489868_10598</name>
</gene>
<dbReference type="Gene3D" id="3.40.50.450">
    <property type="match status" value="1"/>
</dbReference>
<dbReference type="Pfam" id="PF06908">
    <property type="entry name" value="YpsA"/>
    <property type="match status" value="1"/>
</dbReference>
<name>A0A1I3BCD5_9LACT</name>
<dbReference type="HAMAP" id="MF_01575">
    <property type="entry name" value="UPF0398"/>
    <property type="match status" value="1"/>
</dbReference>
<comment type="similarity">
    <text evidence="1">Belongs to the UPF0398 family.</text>
</comment>
<dbReference type="AlphaFoldDB" id="A0A1I3BCD5"/>
<dbReference type="PANTHER" id="PTHR38440:SF1">
    <property type="entry name" value="UPF0398 PROTEIN SPR0331"/>
    <property type="match status" value="1"/>
</dbReference>
<accession>A0A1I3BCD5</accession>
<proteinExistence type="inferred from homology"/>
<dbReference type="SUPFAM" id="SSF102405">
    <property type="entry name" value="MCP/YpsA-like"/>
    <property type="match status" value="1"/>
</dbReference>